<organism evidence="1 2">
    <name type="scientific">Gordonia phage Boneham</name>
    <dbReference type="NCBI Taxonomy" id="2079414"/>
    <lineage>
        <taxon>Viruses</taxon>
        <taxon>Duplodnaviria</taxon>
        <taxon>Heunggongvirae</taxon>
        <taxon>Uroviricota</taxon>
        <taxon>Caudoviricetes</taxon>
        <taxon>Montyvirus</taxon>
        <taxon>Montyvirus birksandsocks</taxon>
    </lineage>
</organism>
<gene>
    <name evidence="1" type="ORF">SEA_BONEHAM_76</name>
</gene>
<reference evidence="1 2" key="1">
    <citation type="submission" date="2018-01" db="EMBL/GenBank/DDBJ databases">
        <authorList>
            <person name="Nsiah H."/>
            <person name="Sim H.-J."/>
            <person name="Schmidt C.N."/>
            <person name="Furbee E."/>
            <person name="Warner M.H."/>
            <person name="Garlena R.A."/>
            <person name="Russell D.A."/>
            <person name="Pope W.H."/>
            <person name="Jacobs-Sera D."/>
            <person name="Hendrix R.W."/>
            <person name="Hatfull G.F."/>
        </authorList>
    </citation>
    <scope>NUCLEOTIDE SEQUENCE [LARGE SCALE GENOMIC DNA]</scope>
</reference>
<dbReference type="Proteomes" id="UP000241891">
    <property type="component" value="Segment"/>
</dbReference>
<accession>A0A2L1IWL9</accession>
<proteinExistence type="predicted"/>
<protein>
    <submittedName>
        <fullName evidence="1">Uncharacterized protein</fullName>
    </submittedName>
</protein>
<evidence type="ECO:0000313" key="1">
    <source>
        <dbReference type="EMBL" id="AVD99581.1"/>
    </source>
</evidence>
<name>A0A2L1IWL9_9CAUD</name>
<sequence length="87" mass="9321">MKEAIHLSNLEEHERKVQEAVHAYLMAAEAADDSHVIASMVISLRLSSPFDTQEQYRSTLIGGTHAEAVGLAGYAAGFHTVQMGGPA</sequence>
<evidence type="ECO:0000313" key="2">
    <source>
        <dbReference type="Proteomes" id="UP000241891"/>
    </source>
</evidence>
<dbReference type="EMBL" id="MG757155">
    <property type="protein sequence ID" value="AVD99581.1"/>
    <property type="molecule type" value="Genomic_DNA"/>
</dbReference>